<protein>
    <recommendedName>
        <fullName evidence="6">Pentatricopeptide repeat-containing protein</fullName>
    </recommendedName>
</protein>
<dbReference type="Gene3D" id="1.25.40.10">
    <property type="entry name" value="Tetratricopeptide repeat domain"/>
    <property type="match status" value="4"/>
</dbReference>
<evidence type="ECO:0008006" key="6">
    <source>
        <dbReference type="Google" id="ProtNLM"/>
    </source>
</evidence>
<gene>
    <name evidence="4" type="ORF">SO802_030042</name>
</gene>
<feature type="repeat" description="PPR" evidence="3">
    <location>
        <begin position="295"/>
        <end position="329"/>
    </location>
</feature>
<evidence type="ECO:0000256" key="3">
    <source>
        <dbReference type="PROSITE-ProRule" id="PRU00708"/>
    </source>
</evidence>
<dbReference type="Proteomes" id="UP001459277">
    <property type="component" value="Unassembled WGS sequence"/>
</dbReference>
<organism evidence="4 5">
    <name type="scientific">Lithocarpus litseifolius</name>
    <dbReference type="NCBI Taxonomy" id="425828"/>
    <lineage>
        <taxon>Eukaryota</taxon>
        <taxon>Viridiplantae</taxon>
        <taxon>Streptophyta</taxon>
        <taxon>Embryophyta</taxon>
        <taxon>Tracheophyta</taxon>
        <taxon>Spermatophyta</taxon>
        <taxon>Magnoliopsida</taxon>
        <taxon>eudicotyledons</taxon>
        <taxon>Gunneridae</taxon>
        <taxon>Pentapetalae</taxon>
        <taxon>rosids</taxon>
        <taxon>fabids</taxon>
        <taxon>Fagales</taxon>
        <taxon>Fagaceae</taxon>
        <taxon>Lithocarpus</taxon>
    </lineage>
</organism>
<comment type="caution">
    <text evidence="4">The sequence shown here is derived from an EMBL/GenBank/DDBJ whole genome shotgun (WGS) entry which is preliminary data.</text>
</comment>
<proteinExistence type="inferred from homology"/>
<dbReference type="NCBIfam" id="TIGR00756">
    <property type="entry name" value="PPR"/>
    <property type="match status" value="5"/>
</dbReference>
<feature type="repeat" description="PPR" evidence="3">
    <location>
        <begin position="436"/>
        <end position="470"/>
    </location>
</feature>
<comment type="similarity">
    <text evidence="1">Belongs to the PPR family. P subfamily.</text>
</comment>
<dbReference type="PANTHER" id="PTHR47941">
    <property type="entry name" value="PENTATRICOPEPTIDE REPEAT-CONTAINING PROTEIN 3, MITOCHONDRIAL"/>
    <property type="match status" value="1"/>
</dbReference>
<dbReference type="EMBL" id="JAZDWU010000010">
    <property type="protein sequence ID" value="KAK9989803.1"/>
    <property type="molecule type" value="Genomic_DNA"/>
</dbReference>
<keyword evidence="2" id="KW-0677">Repeat</keyword>
<evidence type="ECO:0000313" key="5">
    <source>
        <dbReference type="Proteomes" id="UP001459277"/>
    </source>
</evidence>
<dbReference type="Pfam" id="PF01535">
    <property type="entry name" value="PPR"/>
    <property type="match status" value="4"/>
</dbReference>
<evidence type="ECO:0000313" key="4">
    <source>
        <dbReference type="EMBL" id="KAK9989803.1"/>
    </source>
</evidence>
<feature type="repeat" description="PPR" evidence="3">
    <location>
        <begin position="401"/>
        <end position="435"/>
    </location>
</feature>
<feature type="repeat" description="PPR" evidence="3">
    <location>
        <begin position="150"/>
        <end position="184"/>
    </location>
</feature>
<name>A0AAW2BWI0_9ROSI</name>
<evidence type="ECO:0000256" key="1">
    <source>
        <dbReference type="ARBA" id="ARBA00007626"/>
    </source>
</evidence>
<keyword evidence="5" id="KW-1185">Reference proteome</keyword>
<accession>A0AAW2BWI0</accession>
<reference evidence="4 5" key="1">
    <citation type="submission" date="2024-01" db="EMBL/GenBank/DDBJ databases">
        <title>A telomere-to-telomere, gap-free genome of sweet tea (Lithocarpus litseifolius).</title>
        <authorList>
            <person name="Zhou J."/>
        </authorList>
    </citation>
    <scope>NUCLEOTIDE SEQUENCE [LARGE SCALE GENOMIC DNA]</scope>
    <source>
        <strain evidence="4">Zhou-2022a</strain>
        <tissue evidence="4">Leaf</tissue>
    </source>
</reference>
<dbReference type="AlphaFoldDB" id="A0AAW2BWI0"/>
<dbReference type="Pfam" id="PF13041">
    <property type="entry name" value="PPR_2"/>
    <property type="match status" value="2"/>
</dbReference>
<dbReference type="InterPro" id="IPR002885">
    <property type="entry name" value="PPR_rpt"/>
</dbReference>
<feature type="repeat" description="PPR" evidence="3">
    <location>
        <begin position="224"/>
        <end position="258"/>
    </location>
</feature>
<dbReference type="PROSITE" id="PS51375">
    <property type="entry name" value="PPR"/>
    <property type="match status" value="5"/>
</dbReference>
<dbReference type="InterPro" id="IPR011990">
    <property type="entry name" value="TPR-like_helical_dom_sf"/>
</dbReference>
<sequence>MIVTWPRLLTPTQLSQIMRNQKNPLTALQIFKEAKYRFPNYSHNGPVYATIIGILGNAGRICEMKEVIDWMKEDSCECKDSVFVNAIKTYARAGLLDESVSLFKSIPQFNCVNRTESFNTLLQILVNNSKLIAAHQLFLESSYGWEVKSRIRSLNLLMDALCQRGCSVLALQVFLEMNYQGCYPNKESYQILMKGLCEDRRLNEATHLLYSMFWRISQKGSGEDIVVYRTLLYTLCDNRQVEKAVEILGKILRKGLKAPKRCFHHLDLGQCSTGEDIEGTKHLINEALIRGGIPSLVSYSAMAIDLYNEGKISEANKVLIQMQERGFRPTNLIFESKVAALCRGGDVDAAVKVIEEEMEGNCVPNVRAYNIVLKGLCNERKSILAVEYLKKMAKKLGCNADKDTYSILIDGLCCESRYLEASQVLQEMLIKSYWPCVDTYNILIRGLCSVGRQYEAILWLEEMVSQGMKPELSVWNLLVASVCSNITDIEMTIIFNLEKAQISQRTPTWPSCNPSRLGNS</sequence>
<evidence type="ECO:0000256" key="2">
    <source>
        <dbReference type="ARBA" id="ARBA00022737"/>
    </source>
</evidence>